<keyword evidence="7" id="KW-1185">Reference proteome</keyword>
<dbReference type="Gene3D" id="1.10.10.10">
    <property type="entry name" value="Winged helix-like DNA-binding domain superfamily/Winged helix DNA-binding domain"/>
    <property type="match status" value="1"/>
</dbReference>
<accession>A0A7Y4NQG2</accession>
<dbReference type="PANTHER" id="PTHR30579">
    <property type="entry name" value="TRANSCRIPTIONAL REGULATOR"/>
    <property type="match status" value="1"/>
</dbReference>
<evidence type="ECO:0000313" key="6">
    <source>
        <dbReference type="EMBL" id="NOK33605.1"/>
    </source>
</evidence>
<organism evidence="6 7">
    <name type="scientific">Corallococcus exercitus</name>
    <dbReference type="NCBI Taxonomy" id="2316736"/>
    <lineage>
        <taxon>Bacteria</taxon>
        <taxon>Pseudomonadati</taxon>
        <taxon>Myxococcota</taxon>
        <taxon>Myxococcia</taxon>
        <taxon>Myxococcales</taxon>
        <taxon>Cystobacterineae</taxon>
        <taxon>Myxococcaceae</taxon>
        <taxon>Corallococcus</taxon>
    </lineage>
</organism>
<dbReference type="EMBL" id="JABFJV010000042">
    <property type="protein sequence ID" value="NOK33605.1"/>
    <property type="molecule type" value="Genomic_DNA"/>
</dbReference>
<feature type="domain" description="HTH lysR-type" evidence="5">
    <location>
        <begin position="2"/>
        <end position="58"/>
    </location>
</feature>
<dbReference type="NCBIfam" id="NF009888">
    <property type="entry name" value="PRK13348.1"/>
    <property type="match status" value="1"/>
</dbReference>
<evidence type="ECO:0000256" key="4">
    <source>
        <dbReference type="ARBA" id="ARBA00023163"/>
    </source>
</evidence>
<gene>
    <name evidence="6" type="ORF">HMI49_10385</name>
</gene>
<dbReference type="Proteomes" id="UP000563426">
    <property type="component" value="Unassembled WGS sequence"/>
</dbReference>
<keyword evidence="2" id="KW-0805">Transcription regulation</keyword>
<dbReference type="Pfam" id="PF00126">
    <property type="entry name" value="HTH_1"/>
    <property type="match status" value="1"/>
</dbReference>
<dbReference type="Pfam" id="PF03466">
    <property type="entry name" value="LysR_substrate"/>
    <property type="match status" value="1"/>
</dbReference>
<evidence type="ECO:0000256" key="2">
    <source>
        <dbReference type="ARBA" id="ARBA00023015"/>
    </source>
</evidence>
<dbReference type="SUPFAM" id="SSF46785">
    <property type="entry name" value="Winged helix' DNA-binding domain"/>
    <property type="match status" value="1"/>
</dbReference>
<reference evidence="6 7" key="1">
    <citation type="submission" date="2020-05" db="EMBL/GenBank/DDBJ databases">
        <authorList>
            <person name="Whitworth D."/>
        </authorList>
    </citation>
    <scope>NUCLEOTIDE SEQUENCE [LARGE SCALE GENOMIC DNA]</scope>
    <source>
        <strain evidence="6 7">AB043B</strain>
    </source>
</reference>
<dbReference type="InterPro" id="IPR017685">
    <property type="entry name" value="ArgP"/>
</dbReference>
<dbReference type="GO" id="GO:0003700">
    <property type="term" value="F:DNA-binding transcription factor activity"/>
    <property type="evidence" value="ECO:0007669"/>
    <property type="project" value="InterPro"/>
</dbReference>
<dbReference type="InterPro" id="IPR036390">
    <property type="entry name" value="WH_DNA-bd_sf"/>
</dbReference>
<keyword evidence="4" id="KW-0804">Transcription</keyword>
<name>A0A7Y4NQG2_9BACT</name>
<evidence type="ECO:0000259" key="5">
    <source>
        <dbReference type="PROSITE" id="PS50931"/>
    </source>
</evidence>
<keyword evidence="3" id="KW-0238">DNA-binding</keyword>
<sequence length="309" mass="33593">MLDYPLLEALAAVVREGSFERAARVLHVTPSAVSQRVKLLEERLGQVLVVRAQPCRPTATGAVLCGHAEQVALLEHELRSRLPEVGTSPGPRPTLRLAANADSVATWLVRALADFTSRHAVLFDLAVDDESHTAELLRSGSVLGAVTSQAEPVQGCRSTCLGTLRYLATCSPGFHRRHFGSGVTGAALASAPCLRFDTKDALQRTFLRRLTRAHVEPPTHWVPSPHGFVDACREGMGWGMNPEPLIREELRAGRLVELAAGRHLDVVLYWQQGRLASPLAEELSRTLQAAARASLRQATPGSRKARVPR</sequence>
<comment type="similarity">
    <text evidence="1">Belongs to the LysR transcriptional regulatory family.</text>
</comment>
<dbReference type="PROSITE" id="PS50931">
    <property type="entry name" value="HTH_LYSR"/>
    <property type="match status" value="1"/>
</dbReference>
<dbReference type="GO" id="GO:0003677">
    <property type="term" value="F:DNA binding"/>
    <property type="evidence" value="ECO:0007669"/>
    <property type="project" value="UniProtKB-KW"/>
</dbReference>
<protein>
    <submittedName>
        <fullName evidence="6">LysR family transcriptional regulator ArgP</fullName>
    </submittedName>
</protein>
<comment type="caution">
    <text evidence="6">The sequence shown here is derived from an EMBL/GenBank/DDBJ whole genome shotgun (WGS) entry which is preliminary data.</text>
</comment>
<dbReference type="InterPro" id="IPR036388">
    <property type="entry name" value="WH-like_DNA-bd_sf"/>
</dbReference>
<dbReference type="InterPro" id="IPR005119">
    <property type="entry name" value="LysR_subst-bd"/>
</dbReference>
<dbReference type="InterPro" id="IPR000847">
    <property type="entry name" value="LysR_HTH_N"/>
</dbReference>
<dbReference type="InterPro" id="IPR050176">
    <property type="entry name" value="LTTR"/>
</dbReference>
<evidence type="ECO:0000256" key="3">
    <source>
        <dbReference type="ARBA" id="ARBA00023125"/>
    </source>
</evidence>
<dbReference type="NCBIfam" id="TIGR03298">
    <property type="entry name" value="argP"/>
    <property type="match status" value="1"/>
</dbReference>
<evidence type="ECO:0000313" key="7">
    <source>
        <dbReference type="Proteomes" id="UP000563426"/>
    </source>
</evidence>
<dbReference type="NCBIfam" id="NF002964">
    <property type="entry name" value="PRK03635.1"/>
    <property type="match status" value="1"/>
</dbReference>
<dbReference type="Gene3D" id="3.40.190.290">
    <property type="match status" value="1"/>
</dbReference>
<dbReference type="SUPFAM" id="SSF53850">
    <property type="entry name" value="Periplasmic binding protein-like II"/>
    <property type="match status" value="1"/>
</dbReference>
<dbReference type="PRINTS" id="PR00039">
    <property type="entry name" value="HTHLYSR"/>
</dbReference>
<dbReference type="RefSeq" id="WP_171434336.1">
    <property type="nucleotide sequence ID" value="NZ_JABFJV010000042.1"/>
</dbReference>
<evidence type="ECO:0000256" key="1">
    <source>
        <dbReference type="ARBA" id="ARBA00009437"/>
    </source>
</evidence>
<dbReference type="PANTHER" id="PTHR30579:SF2">
    <property type="entry name" value="HTH-TYPE TRANSCRIPTIONAL REGULATOR ARGP"/>
    <property type="match status" value="1"/>
</dbReference>
<proteinExistence type="inferred from homology"/>
<dbReference type="AlphaFoldDB" id="A0A7Y4NQG2"/>